<dbReference type="EMBL" id="CP009288">
    <property type="protein sequence ID" value="AIQ12733.1"/>
    <property type="molecule type" value="Genomic_DNA"/>
</dbReference>
<dbReference type="PANTHER" id="PTHR14136:SF37">
    <property type="entry name" value="PENTAPEPTIDE REPEAT-CONTAINING PROTEIN"/>
    <property type="match status" value="1"/>
</dbReference>
<keyword evidence="3" id="KW-1185">Reference proteome</keyword>
<protein>
    <recommendedName>
        <fullName evidence="4">Oxetanocin A resistance protein</fullName>
    </recommendedName>
</protein>
<dbReference type="STRING" id="44251.PDUR_13075"/>
<dbReference type="InterPro" id="IPR001646">
    <property type="entry name" value="5peptide_repeat"/>
</dbReference>
<gene>
    <name evidence="2" type="ORF">PDUR_13075</name>
</gene>
<dbReference type="Pfam" id="PF00805">
    <property type="entry name" value="Pentapeptide"/>
    <property type="match status" value="1"/>
</dbReference>
<dbReference type="Gene3D" id="2.160.20.80">
    <property type="entry name" value="E3 ubiquitin-protein ligase SopA"/>
    <property type="match status" value="1"/>
</dbReference>
<dbReference type="SUPFAM" id="SSF141571">
    <property type="entry name" value="Pentapeptide repeat-like"/>
    <property type="match status" value="1"/>
</dbReference>
<organism evidence="2 3">
    <name type="scientific">Paenibacillus durus</name>
    <name type="common">Paenibacillus azotofixans</name>
    <dbReference type="NCBI Taxonomy" id="44251"/>
    <lineage>
        <taxon>Bacteria</taxon>
        <taxon>Bacillati</taxon>
        <taxon>Bacillota</taxon>
        <taxon>Bacilli</taxon>
        <taxon>Bacillales</taxon>
        <taxon>Paenibacillaceae</taxon>
        <taxon>Paenibacillus</taxon>
    </lineage>
</organism>
<dbReference type="OrthoDB" id="154708at2"/>
<dbReference type="InterPro" id="IPR051082">
    <property type="entry name" value="Pentapeptide-BTB/POZ_domain"/>
</dbReference>
<dbReference type="eggNOG" id="COG1357">
    <property type="taxonomic scope" value="Bacteria"/>
</dbReference>
<sequence length="285" mass="31719">MSNPGINNDNRINPFSADCEQCFGLCCAALPYAKSADFAMDKAGGTPCPNLQSDFRCGIHKDLRTKGFRGCTVYECFGAGQKVSQITYPGNDWRDHPALAQEMFEVFPIMQQLHEMQYYLNEALSLEETRPIHTDLRNVLEKTEELTRLNPRSVLELNVPAHRATVNDLLLQASERVRAKAAPKHNNNQKLQNKIRRGSDLIGANLRGADLRGANLRGALLIASDLRDSDMRVTDLIGADFRDADLSGADLRGSIFLTQAQVNSAKGDRNTKLPPSLRKPDHWSK</sequence>
<dbReference type="RefSeq" id="WP_042206569.1">
    <property type="nucleotide sequence ID" value="NZ_CP009288.1"/>
</dbReference>
<proteinExistence type="predicted"/>
<dbReference type="Proteomes" id="UP000029409">
    <property type="component" value="Chromosome"/>
</dbReference>
<accession>A0A089HQS3</accession>
<dbReference type="KEGG" id="pdu:PDUR_13075"/>
<evidence type="ECO:0000313" key="3">
    <source>
        <dbReference type="Proteomes" id="UP000029409"/>
    </source>
</evidence>
<dbReference type="PANTHER" id="PTHR14136">
    <property type="entry name" value="BTB_POZ DOMAIN-CONTAINING PROTEIN KCTD9"/>
    <property type="match status" value="1"/>
</dbReference>
<feature type="region of interest" description="Disordered" evidence="1">
    <location>
        <begin position="264"/>
        <end position="285"/>
    </location>
</feature>
<dbReference type="AlphaFoldDB" id="A0A089HQS3"/>
<evidence type="ECO:0000313" key="2">
    <source>
        <dbReference type="EMBL" id="AIQ12733.1"/>
    </source>
</evidence>
<evidence type="ECO:0000256" key="1">
    <source>
        <dbReference type="SAM" id="MobiDB-lite"/>
    </source>
</evidence>
<evidence type="ECO:0008006" key="4">
    <source>
        <dbReference type="Google" id="ProtNLM"/>
    </source>
</evidence>
<reference evidence="2 3" key="1">
    <citation type="submission" date="2014-08" db="EMBL/GenBank/DDBJ databases">
        <title>Comparative genomics of the Paenibacillus odorifer group.</title>
        <authorList>
            <person name="den Bakker H.C."/>
            <person name="Tsai Y.-C."/>
            <person name="Martin N."/>
            <person name="Korlach J."/>
            <person name="Wiedmann M."/>
        </authorList>
    </citation>
    <scope>NUCLEOTIDE SEQUENCE [LARGE SCALE GENOMIC DNA]</scope>
    <source>
        <strain evidence="2 3">DSM 1735</strain>
    </source>
</reference>
<name>A0A089HQS3_PAEDU</name>